<keyword evidence="5" id="KW-0175">Coiled coil</keyword>
<dbReference type="InterPro" id="IPR019786">
    <property type="entry name" value="Zinc_finger_PHD-type_CS"/>
</dbReference>
<reference evidence="8" key="2">
    <citation type="submission" date="2020-12" db="EMBL/GenBank/DDBJ databases">
        <authorList>
            <person name="Kanost M."/>
        </authorList>
    </citation>
    <scope>NUCLEOTIDE SEQUENCE</scope>
</reference>
<feature type="compositionally biased region" description="Polar residues" evidence="6">
    <location>
        <begin position="82"/>
        <end position="104"/>
    </location>
</feature>
<evidence type="ECO:0000256" key="2">
    <source>
        <dbReference type="ARBA" id="ARBA00022771"/>
    </source>
</evidence>
<keyword evidence="3" id="KW-0862">Zinc</keyword>
<feature type="region of interest" description="Disordered" evidence="6">
    <location>
        <begin position="77"/>
        <end position="104"/>
    </location>
</feature>
<dbReference type="AlphaFoldDB" id="A0A922CZM7"/>
<evidence type="ECO:0000256" key="1">
    <source>
        <dbReference type="ARBA" id="ARBA00022723"/>
    </source>
</evidence>
<evidence type="ECO:0000256" key="3">
    <source>
        <dbReference type="ARBA" id="ARBA00022833"/>
    </source>
</evidence>
<keyword evidence="2 4" id="KW-0863">Zinc-finger</keyword>
<dbReference type="PROSITE" id="PS01359">
    <property type="entry name" value="ZF_PHD_1"/>
    <property type="match status" value="1"/>
</dbReference>
<dbReference type="CDD" id="cd15489">
    <property type="entry name" value="PHD_SF"/>
    <property type="match status" value="1"/>
</dbReference>
<evidence type="ECO:0000256" key="6">
    <source>
        <dbReference type="SAM" id="MobiDB-lite"/>
    </source>
</evidence>
<proteinExistence type="predicted"/>
<evidence type="ECO:0000259" key="7">
    <source>
        <dbReference type="PROSITE" id="PS50016"/>
    </source>
</evidence>
<gene>
    <name evidence="8" type="ORF">O3G_MSEX015272</name>
</gene>
<dbReference type="PROSITE" id="PS50016">
    <property type="entry name" value="ZF_PHD_2"/>
    <property type="match status" value="1"/>
</dbReference>
<evidence type="ECO:0000313" key="8">
    <source>
        <dbReference type="EMBL" id="KAG6465620.1"/>
    </source>
</evidence>
<evidence type="ECO:0000256" key="5">
    <source>
        <dbReference type="SAM" id="Coils"/>
    </source>
</evidence>
<dbReference type="EMBL" id="JH669614">
    <property type="protein sequence ID" value="KAG6465620.1"/>
    <property type="molecule type" value="Genomic_DNA"/>
</dbReference>
<feature type="coiled-coil region" evidence="5">
    <location>
        <begin position="109"/>
        <end position="185"/>
    </location>
</feature>
<evidence type="ECO:0000256" key="4">
    <source>
        <dbReference type="PROSITE-ProRule" id="PRU00146"/>
    </source>
</evidence>
<dbReference type="GO" id="GO:0008270">
    <property type="term" value="F:zinc ion binding"/>
    <property type="evidence" value="ECO:0007669"/>
    <property type="project" value="UniProtKB-KW"/>
</dbReference>
<dbReference type="InterPro" id="IPR019787">
    <property type="entry name" value="Znf_PHD-finger"/>
</dbReference>
<dbReference type="Proteomes" id="UP000791440">
    <property type="component" value="Unassembled WGS sequence"/>
</dbReference>
<dbReference type="InterPro" id="IPR057251">
    <property type="entry name" value="FP_C"/>
</dbReference>
<organism evidence="8 9">
    <name type="scientific">Manduca sexta</name>
    <name type="common">Tobacco hawkmoth</name>
    <name type="synonym">Tobacco hornworm</name>
    <dbReference type="NCBI Taxonomy" id="7130"/>
    <lineage>
        <taxon>Eukaryota</taxon>
        <taxon>Metazoa</taxon>
        <taxon>Ecdysozoa</taxon>
        <taxon>Arthropoda</taxon>
        <taxon>Hexapoda</taxon>
        <taxon>Insecta</taxon>
        <taxon>Pterygota</taxon>
        <taxon>Neoptera</taxon>
        <taxon>Endopterygota</taxon>
        <taxon>Lepidoptera</taxon>
        <taxon>Glossata</taxon>
        <taxon>Ditrysia</taxon>
        <taxon>Bombycoidea</taxon>
        <taxon>Sphingidae</taxon>
        <taxon>Sphinginae</taxon>
        <taxon>Sphingini</taxon>
        <taxon>Manduca</taxon>
    </lineage>
</organism>
<dbReference type="Pfam" id="PF25298">
    <property type="entry name" value="Baculo_FP_2nd"/>
    <property type="match status" value="1"/>
</dbReference>
<keyword evidence="9" id="KW-1185">Reference proteome</keyword>
<comment type="caution">
    <text evidence="8">The sequence shown here is derived from an EMBL/GenBank/DDBJ whole genome shotgun (WGS) entry which is preliminary data.</text>
</comment>
<name>A0A922CZM7_MANSE</name>
<protein>
    <recommendedName>
        <fullName evidence="7">PHD-type domain-containing protein</fullName>
    </recommendedName>
</protein>
<accession>A0A922CZM7</accession>
<keyword evidence="1" id="KW-0479">Metal-binding</keyword>
<reference evidence="8" key="1">
    <citation type="journal article" date="2016" name="Insect Biochem. Mol. Biol.">
        <title>Multifaceted biological insights from a draft genome sequence of the tobacco hornworm moth, Manduca sexta.</title>
        <authorList>
            <person name="Kanost M.R."/>
            <person name="Arrese E.L."/>
            <person name="Cao X."/>
            <person name="Chen Y.R."/>
            <person name="Chellapilla S."/>
            <person name="Goldsmith M.R."/>
            <person name="Grosse-Wilde E."/>
            <person name="Heckel D.G."/>
            <person name="Herndon N."/>
            <person name="Jiang H."/>
            <person name="Papanicolaou A."/>
            <person name="Qu J."/>
            <person name="Soulages J.L."/>
            <person name="Vogel H."/>
            <person name="Walters J."/>
            <person name="Waterhouse R.M."/>
            <person name="Ahn S.J."/>
            <person name="Almeida F.C."/>
            <person name="An C."/>
            <person name="Aqrawi P."/>
            <person name="Bretschneider A."/>
            <person name="Bryant W.B."/>
            <person name="Bucks S."/>
            <person name="Chao H."/>
            <person name="Chevignon G."/>
            <person name="Christen J.M."/>
            <person name="Clarke D.F."/>
            <person name="Dittmer N.T."/>
            <person name="Ferguson L.C.F."/>
            <person name="Garavelou S."/>
            <person name="Gordon K.H.J."/>
            <person name="Gunaratna R.T."/>
            <person name="Han Y."/>
            <person name="Hauser F."/>
            <person name="He Y."/>
            <person name="Heidel-Fischer H."/>
            <person name="Hirsh A."/>
            <person name="Hu Y."/>
            <person name="Jiang H."/>
            <person name="Kalra D."/>
            <person name="Klinner C."/>
            <person name="Konig C."/>
            <person name="Kovar C."/>
            <person name="Kroll A.R."/>
            <person name="Kuwar S.S."/>
            <person name="Lee S.L."/>
            <person name="Lehman R."/>
            <person name="Li K."/>
            <person name="Li Z."/>
            <person name="Liang H."/>
            <person name="Lovelace S."/>
            <person name="Lu Z."/>
            <person name="Mansfield J.H."/>
            <person name="McCulloch K.J."/>
            <person name="Mathew T."/>
            <person name="Morton B."/>
            <person name="Muzny D.M."/>
            <person name="Neunemann D."/>
            <person name="Ongeri F."/>
            <person name="Pauchet Y."/>
            <person name="Pu L.L."/>
            <person name="Pyrousis I."/>
            <person name="Rao X.J."/>
            <person name="Redding A."/>
            <person name="Roesel C."/>
            <person name="Sanchez-Gracia A."/>
            <person name="Schaack S."/>
            <person name="Shukla A."/>
            <person name="Tetreau G."/>
            <person name="Wang Y."/>
            <person name="Xiong G.H."/>
            <person name="Traut W."/>
            <person name="Walsh T.K."/>
            <person name="Worley K.C."/>
            <person name="Wu D."/>
            <person name="Wu W."/>
            <person name="Wu Y.Q."/>
            <person name="Zhang X."/>
            <person name="Zou Z."/>
            <person name="Zucker H."/>
            <person name="Briscoe A.D."/>
            <person name="Burmester T."/>
            <person name="Clem R.J."/>
            <person name="Feyereisen R."/>
            <person name="Grimmelikhuijzen C.J.P."/>
            <person name="Hamodrakas S.J."/>
            <person name="Hansson B.S."/>
            <person name="Huguet E."/>
            <person name="Jermiin L.S."/>
            <person name="Lan Q."/>
            <person name="Lehman H.K."/>
            <person name="Lorenzen M."/>
            <person name="Merzendorfer H."/>
            <person name="Michalopoulos I."/>
            <person name="Morton D.B."/>
            <person name="Muthukrishnan S."/>
            <person name="Oakeshott J.G."/>
            <person name="Palmer W."/>
            <person name="Park Y."/>
            <person name="Passarelli A.L."/>
            <person name="Rozas J."/>
            <person name="Schwartz L.M."/>
            <person name="Smith W."/>
            <person name="Southgate A."/>
            <person name="Vilcinskas A."/>
            <person name="Vogt R."/>
            <person name="Wang P."/>
            <person name="Werren J."/>
            <person name="Yu X.Q."/>
            <person name="Zhou J.J."/>
            <person name="Brown S.J."/>
            <person name="Scherer S.E."/>
            <person name="Richards S."/>
            <person name="Blissard G.W."/>
        </authorList>
    </citation>
    <scope>NUCLEOTIDE SEQUENCE</scope>
</reference>
<evidence type="ECO:0000313" key="9">
    <source>
        <dbReference type="Proteomes" id="UP000791440"/>
    </source>
</evidence>
<sequence>MAPSSKCDICDCTVLVSQKRIKCTNVKCNRIYHSDCVNLIDDSPGSRGRWICPVCIAGRPKGDNFNTPIINKTSKPALASQRLGNNPETEGCSSGDTIKSSQGELSSDLTRFREEIRAVREEFKAFRLELLSVREILGSVGQRIEGLEARMDVLEKNNCQERPSYGELESKIEQLTVELNDRNQEALLNDIEFSGLTETDGENLMHTVMLAAKKIGIELGSNDVVSVTRVGSSRNRSAGESSPRSRPVVVRLARRIVRDELIKAARVRRGATTEGLNLPPPHKRFYVNERLTKTNRMLYINAREAAKQARWRFVWTRFGKIFARREVGSGILRIRSTADIGLIVPAVNAPTSGNVF</sequence>
<feature type="domain" description="PHD-type" evidence="7">
    <location>
        <begin position="4"/>
        <end position="58"/>
    </location>
</feature>